<keyword evidence="2" id="KW-0805">Transcription regulation</keyword>
<keyword evidence="5" id="KW-1185">Reference proteome</keyword>
<evidence type="ECO:0000256" key="2">
    <source>
        <dbReference type="ARBA" id="ARBA00022472"/>
    </source>
</evidence>
<comment type="similarity">
    <text evidence="1">Belongs to the mTERF family.</text>
</comment>
<dbReference type="EMBL" id="CM035420">
    <property type="protein sequence ID" value="KAH7404292.1"/>
    <property type="molecule type" value="Genomic_DNA"/>
</dbReference>
<keyword evidence="2" id="KW-0804">Transcription</keyword>
<dbReference type="GO" id="GO:0003676">
    <property type="term" value="F:nucleic acid binding"/>
    <property type="evidence" value="ECO:0007669"/>
    <property type="project" value="InterPro"/>
</dbReference>
<dbReference type="Proteomes" id="UP000825935">
    <property type="component" value="Chromosome 15"/>
</dbReference>
<keyword evidence="3" id="KW-0809">Transit peptide</keyword>
<dbReference type="AlphaFoldDB" id="A0A8T2T3K6"/>
<organism evidence="4 5">
    <name type="scientific">Ceratopteris richardii</name>
    <name type="common">Triangle waterfern</name>
    <dbReference type="NCBI Taxonomy" id="49495"/>
    <lineage>
        <taxon>Eukaryota</taxon>
        <taxon>Viridiplantae</taxon>
        <taxon>Streptophyta</taxon>
        <taxon>Embryophyta</taxon>
        <taxon>Tracheophyta</taxon>
        <taxon>Polypodiopsida</taxon>
        <taxon>Polypodiidae</taxon>
        <taxon>Polypodiales</taxon>
        <taxon>Pteridineae</taxon>
        <taxon>Pteridaceae</taxon>
        <taxon>Parkerioideae</taxon>
        <taxon>Ceratopteris</taxon>
    </lineage>
</organism>
<dbReference type="SMART" id="SM00733">
    <property type="entry name" value="Mterf"/>
    <property type="match status" value="2"/>
</dbReference>
<gene>
    <name evidence="4" type="ORF">KP509_15G019800</name>
</gene>
<evidence type="ECO:0000313" key="4">
    <source>
        <dbReference type="EMBL" id="KAH7404292.1"/>
    </source>
</evidence>
<dbReference type="InterPro" id="IPR003690">
    <property type="entry name" value="MTERF"/>
</dbReference>
<dbReference type="OrthoDB" id="637682at2759"/>
<comment type="caution">
    <text evidence="4">The sequence shown here is derived from an EMBL/GenBank/DDBJ whole genome shotgun (WGS) entry which is preliminary data.</text>
</comment>
<proteinExistence type="inferred from homology"/>
<dbReference type="GO" id="GO:0006353">
    <property type="term" value="P:DNA-templated transcription termination"/>
    <property type="evidence" value="ECO:0007669"/>
    <property type="project" value="UniProtKB-KW"/>
</dbReference>
<dbReference type="PANTHER" id="PTHR13068">
    <property type="entry name" value="CGI-12 PROTEIN-RELATED"/>
    <property type="match status" value="1"/>
</dbReference>
<dbReference type="Gene3D" id="1.25.70.10">
    <property type="entry name" value="Transcription termination factor 3, mitochondrial"/>
    <property type="match status" value="2"/>
</dbReference>
<name>A0A8T2T3K6_CERRI</name>
<protein>
    <submittedName>
        <fullName evidence="4">Uncharacterized protein</fullName>
    </submittedName>
</protein>
<accession>A0A8T2T3K6</accession>
<dbReference type="PANTHER" id="PTHR13068:SF151">
    <property type="entry name" value="TRANSCRIPTION TERMINATION FACTOR MTERF9, CHLOROPLASTIC"/>
    <property type="match status" value="1"/>
</dbReference>
<evidence type="ECO:0000256" key="1">
    <source>
        <dbReference type="ARBA" id="ARBA00007692"/>
    </source>
</evidence>
<evidence type="ECO:0000313" key="5">
    <source>
        <dbReference type="Proteomes" id="UP000825935"/>
    </source>
</evidence>
<keyword evidence="2" id="KW-0806">Transcription termination</keyword>
<evidence type="ECO:0000256" key="3">
    <source>
        <dbReference type="ARBA" id="ARBA00022946"/>
    </source>
</evidence>
<reference evidence="4" key="1">
    <citation type="submission" date="2021-08" db="EMBL/GenBank/DDBJ databases">
        <title>WGS assembly of Ceratopteris richardii.</title>
        <authorList>
            <person name="Marchant D.B."/>
            <person name="Chen G."/>
            <person name="Jenkins J."/>
            <person name="Shu S."/>
            <person name="Leebens-Mack J."/>
            <person name="Grimwood J."/>
            <person name="Schmutz J."/>
            <person name="Soltis P."/>
            <person name="Soltis D."/>
            <person name="Chen Z.-H."/>
        </authorList>
    </citation>
    <scope>NUCLEOTIDE SEQUENCE</scope>
    <source>
        <strain evidence="4">Whitten #5841</strain>
        <tissue evidence="4">Leaf</tissue>
    </source>
</reference>
<dbReference type="GO" id="GO:0032502">
    <property type="term" value="P:developmental process"/>
    <property type="evidence" value="ECO:0007669"/>
    <property type="project" value="TreeGrafter"/>
</dbReference>
<sequence length="308" mass="34991">MYISQKSAKVKVLKAKDPLGHLKSDRRSSPRDHDQDLWDLSGSAWEEMVQEFMKLKKLKEGLAAETQQIPRAMELNRTSVSSSMVFFYVSYIYLDKLHCFDSDQFFLLALASQASRSRSALIVDLELEEKYQRSLIIFSLGLCENMLERIARRCKACFIGVPEARLGRVIIVSPSLVECSLGSLKRRVRFLVDEVGVSEEDVSKIVLLSPQLLTQKKVGLSQETGAKMITKHPQLLLYSIRDGFEPWIDFFRSLGLCDSDIALLLNCTSQVSYCFHFAAQKHSCNMIWAQSMHKETKRGLHTLTAATL</sequence>
<dbReference type="InterPro" id="IPR038538">
    <property type="entry name" value="MTERF_sf"/>
</dbReference>